<evidence type="ECO:0000313" key="2">
    <source>
        <dbReference type="Proteomes" id="UP000002011"/>
    </source>
</evidence>
<keyword evidence="2" id="KW-1185">Reference proteome</keyword>
<dbReference type="AlphaFoldDB" id="C6VTI7"/>
<evidence type="ECO:0008006" key="3">
    <source>
        <dbReference type="Google" id="ProtNLM"/>
    </source>
</evidence>
<dbReference type="EMBL" id="CP001619">
    <property type="protein sequence ID" value="ACT92930.1"/>
    <property type="molecule type" value="Genomic_DNA"/>
</dbReference>
<evidence type="ECO:0000313" key="1">
    <source>
        <dbReference type="EMBL" id="ACT92930.1"/>
    </source>
</evidence>
<gene>
    <name evidence="1" type="ordered locus">Dfer_1689</name>
</gene>
<organism evidence="1 2">
    <name type="scientific">Dyadobacter fermentans (strain ATCC 700827 / DSM 18053 / CIP 107007 / KCTC 52180 / NS114)</name>
    <dbReference type="NCBI Taxonomy" id="471854"/>
    <lineage>
        <taxon>Bacteria</taxon>
        <taxon>Pseudomonadati</taxon>
        <taxon>Bacteroidota</taxon>
        <taxon>Cytophagia</taxon>
        <taxon>Cytophagales</taxon>
        <taxon>Spirosomataceae</taxon>
        <taxon>Dyadobacter</taxon>
    </lineage>
</organism>
<dbReference type="STRING" id="471854.Dfer_1689"/>
<name>C6VTI7_DYAFD</name>
<reference evidence="1 2" key="1">
    <citation type="journal article" date="2009" name="Stand. Genomic Sci.">
        <title>Complete genome sequence of Dyadobacter fermentans type strain (NS114).</title>
        <authorList>
            <person name="Lang E."/>
            <person name="Lapidus A."/>
            <person name="Chertkov O."/>
            <person name="Brettin T."/>
            <person name="Detter J.C."/>
            <person name="Han C."/>
            <person name="Copeland A."/>
            <person name="Glavina Del Rio T."/>
            <person name="Nolan M."/>
            <person name="Chen F."/>
            <person name="Lucas S."/>
            <person name="Tice H."/>
            <person name="Cheng J.F."/>
            <person name="Land M."/>
            <person name="Hauser L."/>
            <person name="Chang Y.J."/>
            <person name="Jeffries C.D."/>
            <person name="Kopitz M."/>
            <person name="Bruce D."/>
            <person name="Goodwin L."/>
            <person name="Pitluck S."/>
            <person name="Ovchinnikova G."/>
            <person name="Pati A."/>
            <person name="Ivanova N."/>
            <person name="Mavrommatis K."/>
            <person name="Chen A."/>
            <person name="Palaniappan K."/>
            <person name="Chain P."/>
            <person name="Bristow J."/>
            <person name="Eisen J.A."/>
            <person name="Markowitz V."/>
            <person name="Hugenholtz P."/>
            <person name="Goker M."/>
            <person name="Rohde M."/>
            <person name="Kyrpides N.C."/>
            <person name="Klenk H.P."/>
        </authorList>
    </citation>
    <scope>NUCLEOTIDE SEQUENCE [LARGE SCALE GENOMIC DNA]</scope>
    <source>
        <strain evidence="2">ATCC 700827 / DSM 18053 / CIP 107007 / KCTC 52180 / NS114</strain>
    </source>
</reference>
<dbReference type="OrthoDB" id="1417318at2"/>
<dbReference type="HOGENOM" id="CLU_595462_0_0_10"/>
<sequence length="459" mass="52746">MQDQKIVTYVVNLRNRVDRRAHILNEFNKRGEFAVEIVPAIEQKLGSVGLWMTIRYIVENAAKTDAEYILICEDDHQFTGEYSRSLLLKCISEAKLRDADILLGGVSSVHSLFKTSDSLLWIEGYTGNQFVIVFKQFFETILTANFEIFDSADYKFSALSQRLFLIYPFISIQREFGYSDVTALNGEIGRVDRLFANASRSIQYLIDGANFYGFNQDRNGSRQQTFADVVLPTYIVNLFRHERSLSRIRAQFAAKKEFNVIYSRQKTPCPEADTAWFEIKETILTGIRNDDDFLILCDARHVFSESYSPHILIPNIVEAHQQGADILLGGTERIGGGFAHALPIGNNLFWINHFNTMQFLIIYRKFFQRILDAQYDSATGLGDFLSGLTSNKMLVYPYISNMDSFPNSSSVSESLGEEKMVLWMFEDPSNRLHKIHHAYMRYGTGITHQSVREEKIRHR</sequence>
<protein>
    <recommendedName>
        <fullName evidence="3">Glycosyl transferase family 25</fullName>
    </recommendedName>
</protein>
<proteinExistence type="predicted"/>
<dbReference type="RefSeq" id="WP_015811184.1">
    <property type="nucleotide sequence ID" value="NC_013037.1"/>
</dbReference>
<dbReference type="Proteomes" id="UP000002011">
    <property type="component" value="Chromosome"/>
</dbReference>
<accession>C6VTI7</accession>
<dbReference type="KEGG" id="dfe:Dfer_1689"/>
<dbReference type="eggNOG" id="COG3306">
    <property type="taxonomic scope" value="Bacteria"/>
</dbReference>